<evidence type="ECO:0000313" key="2">
    <source>
        <dbReference type="Proteomes" id="UP001058533"/>
    </source>
</evidence>
<name>A0ABY5L3W9_9SPHN</name>
<dbReference type="InterPro" id="IPR036691">
    <property type="entry name" value="Endo/exonu/phosph_ase_sf"/>
</dbReference>
<keyword evidence="2" id="KW-1185">Reference proteome</keyword>
<dbReference type="Gene3D" id="3.60.10.10">
    <property type="entry name" value="Endonuclease/exonuclease/phosphatase"/>
    <property type="match status" value="1"/>
</dbReference>
<protein>
    <recommendedName>
        <fullName evidence="3">Endonuclease/exonuclease/phosphatase domain-containing protein</fullName>
    </recommendedName>
</protein>
<reference evidence="1" key="1">
    <citation type="submission" date="2022-07" db="EMBL/GenBank/DDBJ databases">
        <title>Sphingomonas sp. nov., a novel bacterium isolated from the north slope of the Mount Everest.</title>
        <authorList>
            <person name="Cui X."/>
            <person name="Liu Y."/>
        </authorList>
    </citation>
    <scope>NUCLEOTIDE SEQUENCE</scope>
    <source>
        <strain evidence="1">S5-59</strain>
    </source>
</reference>
<dbReference type="RefSeq" id="WP_256505174.1">
    <property type="nucleotide sequence ID" value="NZ_CP101740.1"/>
</dbReference>
<sequence>MATIRFLSWNIQVYGPKKYGQSANNANLAYLVGAMIAHTGAQVVLLQELMTSIAEAVAFTAAETCAIATGKQWRYIVLQTRPEKDRESYAILFQSQDAKFAPIANGFGIASGDFPTKDLTKGGRRPAYVYFRTTDTNTVFVATSYHAPPSGNTSLGVKRLGQMPEIYSINPGGTGVLNTNSRVMGGDYNMPLPLNADLYAWLTDPVPVPPPPTTAGQGAGSVAAVGDPTILATWAEVTKAWGDDPRNWHADPAWYVQKDNCLDNLFCRPAATRGGVVDALGILMDTGSGPSRFAQKFITQKDGSEQFPHASMLGYPMNKWLQSAPYAYIFYRNAVSDHLPVWADVTI</sequence>
<organism evidence="1 2">
    <name type="scientific">Sphingomonas qomolangmaensis</name>
    <dbReference type="NCBI Taxonomy" id="2918765"/>
    <lineage>
        <taxon>Bacteria</taxon>
        <taxon>Pseudomonadati</taxon>
        <taxon>Pseudomonadota</taxon>
        <taxon>Alphaproteobacteria</taxon>
        <taxon>Sphingomonadales</taxon>
        <taxon>Sphingomonadaceae</taxon>
        <taxon>Sphingomonas</taxon>
    </lineage>
</organism>
<dbReference type="EMBL" id="CP101740">
    <property type="protein sequence ID" value="UUL81492.1"/>
    <property type="molecule type" value="Genomic_DNA"/>
</dbReference>
<evidence type="ECO:0008006" key="3">
    <source>
        <dbReference type="Google" id="ProtNLM"/>
    </source>
</evidence>
<dbReference type="Proteomes" id="UP001058533">
    <property type="component" value="Chromosome"/>
</dbReference>
<accession>A0ABY5L3W9</accession>
<dbReference type="SUPFAM" id="SSF56219">
    <property type="entry name" value="DNase I-like"/>
    <property type="match status" value="1"/>
</dbReference>
<gene>
    <name evidence="1" type="ORF">NMP03_09735</name>
</gene>
<evidence type="ECO:0000313" key="1">
    <source>
        <dbReference type="EMBL" id="UUL81492.1"/>
    </source>
</evidence>
<proteinExistence type="predicted"/>